<protein>
    <submittedName>
        <fullName evidence="1">Uncharacterized protein</fullName>
    </submittedName>
</protein>
<accession>A0AAF0QBB7</accession>
<evidence type="ECO:0000313" key="1">
    <source>
        <dbReference type="EMBL" id="WMV17351.1"/>
    </source>
</evidence>
<proteinExistence type="predicted"/>
<dbReference type="AlphaFoldDB" id="A0AAF0QBB7"/>
<dbReference type="EMBL" id="CP133613">
    <property type="protein sequence ID" value="WMV17351.1"/>
    <property type="molecule type" value="Genomic_DNA"/>
</dbReference>
<dbReference type="Proteomes" id="UP001234989">
    <property type="component" value="Chromosome 2"/>
</dbReference>
<evidence type="ECO:0000313" key="2">
    <source>
        <dbReference type="Proteomes" id="UP001234989"/>
    </source>
</evidence>
<name>A0AAF0QBB7_SOLVR</name>
<sequence>MVKSKLTSCSKKLLITLFFSELRSSFYRNSSIFMDQIPIKILYSNI</sequence>
<gene>
    <name evidence="1" type="ORF">MTR67_010736</name>
</gene>
<keyword evidence="2" id="KW-1185">Reference proteome</keyword>
<reference evidence="1" key="1">
    <citation type="submission" date="2023-08" db="EMBL/GenBank/DDBJ databases">
        <title>A de novo genome assembly of Solanum verrucosum Schlechtendal, a Mexican diploid species geographically isolated from the other diploid A-genome species in potato relatives.</title>
        <authorList>
            <person name="Hosaka K."/>
        </authorList>
    </citation>
    <scope>NUCLEOTIDE SEQUENCE</scope>
    <source>
        <tissue evidence="1">Young leaves</tissue>
    </source>
</reference>
<organism evidence="1 2">
    <name type="scientific">Solanum verrucosum</name>
    <dbReference type="NCBI Taxonomy" id="315347"/>
    <lineage>
        <taxon>Eukaryota</taxon>
        <taxon>Viridiplantae</taxon>
        <taxon>Streptophyta</taxon>
        <taxon>Embryophyta</taxon>
        <taxon>Tracheophyta</taxon>
        <taxon>Spermatophyta</taxon>
        <taxon>Magnoliopsida</taxon>
        <taxon>eudicotyledons</taxon>
        <taxon>Gunneridae</taxon>
        <taxon>Pentapetalae</taxon>
        <taxon>asterids</taxon>
        <taxon>lamiids</taxon>
        <taxon>Solanales</taxon>
        <taxon>Solanaceae</taxon>
        <taxon>Solanoideae</taxon>
        <taxon>Solaneae</taxon>
        <taxon>Solanum</taxon>
    </lineage>
</organism>